<dbReference type="Pfam" id="PF07722">
    <property type="entry name" value="Peptidase_C26"/>
    <property type="match status" value="1"/>
</dbReference>
<organism evidence="1 2">
    <name type="scientific">Nocardioides kongjuensis</name>
    <dbReference type="NCBI Taxonomy" id="349522"/>
    <lineage>
        <taxon>Bacteria</taxon>
        <taxon>Bacillati</taxon>
        <taxon>Actinomycetota</taxon>
        <taxon>Actinomycetes</taxon>
        <taxon>Propionibacteriales</taxon>
        <taxon>Nocardioidaceae</taxon>
        <taxon>Nocardioides</taxon>
    </lineage>
</organism>
<accession>A0A852RRT3</accession>
<dbReference type="GO" id="GO:0005829">
    <property type="term" value="C:cytosol"/>
    <property type="evidence" value="ECO:0007669"/>
    <property type="project" value="TreeGrafter"/>
</dbReference>
<gene>
    <name evidence="1" type="ORF">BJ958_002190</name>
</gene>
<protein>
    <submittedName>
        <fullName evidence="1">Putative glutamine amidotransferase</fullName>
    </submittedName>
</protein>
<dbReference type="GO" id="GO:0033969">
    <property type="term" value="F:gamma-glutamyl-gamma-aminobutyrate hydrolase activity"/>
    <property type="evidence" value="ECO:0007669"/>
    <property type="project" value="TreeGrafter"/>
</dbReference>
<evidence type="ECO:0000313" key="2">
    <source>
        <dbReference type="Proteomes" id="UP000582231"/>
    </source>
</evidence>
<reference evidence="1 2" key="1">
    <citation type="submission" date="2020-07" db="EMBL/GenBank/DDBJ databases">
        <title>Sequencing the genomes of 1000 actinobacteria strains.</title>
        <authorList>
            <person name="Klenk H.-P."/>
        </authorList>
    </citation>
    <scope>NUCLEOTIDE SEQUENCE [LARGE SCALE GENOMIC DNA]</scope>
    <source>
        <strain evidence="1 2">DSM 19082</strain>
    </source>
</reference>
<name>A0A852RRT3_9ACTN</name>
<dbReference type="RefSeq" id="WP_179726871.1">
    <property type="nucleotide sequence ID" value="NZ_BAABEF010000001.1"/>
</dbReference>
<dbReference type="SUPFAM" id="SSF52317">
    <property type="entry name" value="Class I glutamine amidotransferase-like"/>
    <property type="match status" value="1"/>
</dbReference>
<dbReference type="InterPro" id="IPR011697">
    <property type="entry name" value="Peptidase_C26"/>
</dbReference>
<dbReference type="Gene3D" id="3.40.50.880">
    <property type="match status" value="1"/>
</dbReference>
<evidence type="ECO:0000313" key="1">
    <source>
        <dbReference type="EMBL" id="NYD30644.1"/>
    </source>
</evidence>
<dbReference type="PANTHER" id="PTHR43235:SF1">
    <property type="entry name" value="GLUTAMINE AMIDOTRANSFERASE PB2B2.05-RELATED"/>
    <property type="match status" value="1"/>
</dbReference>
<dbReference type="InterPro" id="IPR029062">
    <property type="entry name" value="Class_I_gatase-like"/>
</dbReference>
<dbReference type="PANTHER" id="PTHR43235">
    <property type="entry name" value="GLUTAMINE AMIDOTRANSFERASE PB2B2.05-RELATED"/>
    <property type="match status" value="1"/>
</dbReference>
<dbReference type="GO" id="GO:0006598">
    <property type="term" value="P:polyamine catabolic process"/>
    <property type="evidence" value="ECO:0007669"/>
    <property type="project" value="TreeGrafter"/>
</dbReference>
<proteinExistence type="predicted"/>
<sequence length="272" mass="29105">MSSVVRLAEVLPAGPPPARPVARVGVVVSLNFPDLGEETAALVRRFTRVCLESLHAQGAAFELFDTSAPLADPDSIAGHDGLLLLGGGDVDPSCYGSADLDVPNSYGVDVRADRDALRMIGVAEDAALPVLGICRGSQLVNVHRGGTIVPDIEDHALHRGGPGEPMFLDEKIGIEEGTRLRAILGAEQVVARSGHHQAVDRVGRDLVVAARALDGVVEAIEDPDRWVLGVQWHPEDDDGPADDRRRLFGAFVTACVERRDHQPTTPEKRNRP</sequence>
<dbReference type="Proteomes" id="UP000582231">
    <property type="component" value="Unassembled WGS sequence"/>
</dbReference>
<keyword evidence="2" id="KW-1185">Reference proteome</keyword>
<dbReference type="PROSITE" id="PS51273">
    <property type="entry name" value="GATASE_TYPE_1"/>
    <property type="match status" value="1"/>
</dbReference>
<comment type="caution">
    <text evidence="1">The sequence shown here is derived from an EMBL/GenBank/DDBJ whole genome shotgun (WGS) entry which is preliminary data.</text>
</comment>
<keyword evidence="1" id="KW-0808">Transferase</keyword>
<keyword evidence="1" id="KW-0315">Glutamine amidotransferase</keyword>
<dbReference type="AlphaFoldDB" id="A0A852RRT3"/>
<dbReference type="InterPro" id="IPR044668">
    <property type="entry name" value="PuuD-like"/>
</dbReference>
<dbReference type="GO" id="GO:0016740">
    <property type="term" value="F:transferase activity"/>
    <property type="evidence" value="ECO:0007669"/>
    <property type="project" value="UniProtKB-KW"/>
</dbReference>
<dbReference type="EMBL" id="JACCBF010000001">
    <property type="protein sequence ID" value="NYD30644.1"/>
    <property type="molecule type" value="Genomic_DNA"/>
</dbReference>